<reference evidence="3 4" key="1">
    <citation type="submission" date="2019-08" db="EMBL/GenBank/DDBJ databases">
        <authorList>
            <person name="Alioto T."/>
            <person name="Alioto T."/>
            <person name="Gomez Garrido J."/>
        </authorList>
    </citation>
    <scope>NUCLEOTIDE SEQUENCE [LARGE SCALE GENOMIC DNA]</scope>
</reference>
<dbReference type="GO" id="GO:0003824">
    <property type="term" value="F:catalytic activity"/>
    <property type="evidence" value="ECO:0007669"/>
    <property type="project" value="UniProtKB-ARBA"/>
</dbReference>
<dbReference type="AlphaFoldDB" id="A0A5E4MTM7"/>
<evidence type="ECO:0000313" key="4">
    <source>
        <dbReference type="Proteomes" id="UP000325440"/>
    </source>
</evidence>
<dbReference type="InterPro" id="IPR007085">
    <property type="entry name" value="DNA/pantothenate-metab_flavo_C"/>
</dbReference>
<evidence type="ECO:0000313" key="3">
    <source>
        <dbReference type="EMBL" id="VVC35588.1"/>
    </source>
</evidence>
<dbReference type="PANTHER" id="PTHR12290">
    <property type="entry name" value="CORNICHON-RELATED"/>
    <property type="match status" value="1"/>
</dbReference>
<dbReference type="GO" id="GO:0015937">
    <property type="term" value="P:coenzyme A biosynthetic process"/>
    <property type="evidence" value="ECO:0007669"/>
    <property type="project" value="UniProtKB-ARBA"/>
</dbReference>
<proteinExistence type="inferred from homology"/>
<dbReference type="Pfam" id="PF04127">
    <property type="entry name" value="DFP"/>
    <property type="match status" value="1"/>
</dbReference>
<comment type="similarity">
    <text evidence="1">Belongs to the PPC synthetase family.</text>
</comment>
<dbReference type="Proteomes" id="UP000325440">
    <property type="component" value="Unassembled WGS sequence"/>
</dbReference>
<dbReference type="Gene3D" id="3.40.50.10300">
    <property type="entry name" value="CoaB-like"/>
    <property type="match status" value="1"/>
</dbReference>
<feature type="domain" description="DNA/pantothenate metabolism flavoprotein C-terminal" evidence="2">
    <location>
        <begin position="165"/>
        <end position="255"/>
    </location>
</feature>
<dbReference type="EMBL" id="CABPRJ010001427">
    <property type="protein sequence ID" value="VVC35588.1"/>
    <property type="molecule type" value="Genomic_DNA"/>
</dbReference>
<dbReference type="InterPro" id="IPR035929">
    <property type="entry name" value="CoaB-like_sf"/>
</dbReference>
<protein>
    <submittedName>
        <fullName evidence="3">DNA/pantothenate metabolism flavoprotein, C-terminal</fullName>
    </submittedName>
</protein>
<gene>
    <name evidence="3" type="ORF">CINCED_3A014813</name>
</gene>
<name>A0A5E4MTM7_9HEMI</name>
<accession>A0A5E4MTM7</accession>
<keyword evidence="4" id="KW-1185">Reference proteome</keyword>
<sequence>MDWESFYDTHPSPSTHEPTICEVENFVCSHENEKIVFVTSGGTTVPIEHNTVRFVDNFSVGTRGSASAEYFLQCGYCVIFLYRSNSLEPFVRHFNNSLLDKFEIVDNKSIQMKQSEFDTLYPVLKKFKDAKEANRLLSISFTTLIEYMWLVRGCCMLLDTKYCMLYFAAAVSDFYIPPSEMKEHKHQSNDGPPLIALRLVPKVLPAVTHIWSPNAYIISFKLETDAEILLEKCKSALAKYKHQLVIGNLLSTRKHNVKLVSRDGIEDITLSTADSETGLEIEYLIVTNLEAKHDAYIKSKQ</sequence>
<organism evidence="3 4">
    <name type="scientific">Cinara cedri</name>
    <dbReference type="NCBI Taxonomy" id="506608"/>
    <lineage>
        <taxon>Eukaryota</taxon>
        <taxon>Metazoa</taxon>
        <taxon>Ecdysozoa</taxon>
        <taxon>Arthropoda</taxon>
        <taxon>Hexapoda</taxon>
        <taxon>Insecta</taxon>
        <taxon>Pterygota</taxon>
        <taxon>Neoptera</taxon>
        <taxon>Paraneoptera</taxon>
        <taxon>Hemiptera</taxon>
        <taxon>Sternorrhyncha</taxon>
        <taxon>Aphidomorpha</taxon>
        <taxon>Aphidoidea</taxon>
        <taxon>Aphididae</taxon>
        <taxon>Lachninae</taxon>
        <taxon>Cinara</taxon>
    </lineage>
</organism>
<evidence type="ECO:0000256" key="1">
    <source>
        <dbReference type="ARBA" id="ARBA00005703"/>
    </source>
</evidence>
<evidence type="ECO:0000259" key="2">
    <source>
        <dbReference type="Pfam" id="PF04127"/>
    </source>
</evidence>
<dbReference type="SUPFAM" id="SSF102645">
    <property type="entry name" value="CoaB-like"/>
    <property type="match status" value="1"/>
</dbReference>
<dbReference type="OrthoDB" id="70224at2759"/>